<gene>
    <name evidence="2" type="ORF">METZ01_LOCUS323777</name>
</gene>
<feature type="transmembrane region" description="Helical" evidence="1">
    <location>
        <begin position="20"/>
        <end position="39"/>
    </location>
</feature>
<sequence>MCFISVYVILAWHGDDAPVSLVFLFTLSGALLHTINAYLRQSINLLVLNIIVVAITLSGIFKMFVF</sequence>
<protein>
    <submittedName>
        <fullName evidence="2">Uncharacterized protein</fullName>
    </submittedName>
</protein>
<name>A0A382PC02_9ZZZZ</name>
<evidence type="ECO:0000256" key="1">
    <source>
        <dbReference type="SAM" id="Phobius"/>
    </source>
</evidence>
<evidence type="ECO:0000313" key="2">
    <source>
        <dbReference type="EMBL" id="SVC70923.1"/>
    </source>
</evidence>
<keyword evidence="1" id="KW-0472">Membrane</keyword>
<reference evidence="2" key="1">
    <citation type="submission" date="2018-05" db="EMBL/GenBank/DDBJ databases">
        <authorList>
            <person name="Lanie J.A."/>
            <person name="Ng W.-L."/>
            <person name="Kazmierczak K.M."/>
            <person name="Andrzejewski T.M."/>
            <person name="Davidsen T.M."/>
            <person name="Wayne K.J."/>
            <person name="Tettelin H."/>
            <person name="Glass J.I."/>
            <person name="Rusch D."/>
            <person name="Podicherti R."/>
            <person name="Tsui H.-C.T."/>
            <person name="Winkler M.E."/>
        </authorList>
    </citation>
    <scope>NUCLEOTIDE SEQUENCE</scope>
</reference>
<dbReference type="AlphaFoldDB" id="A0A382PC02"/>
<proteinExistence type="predicted"/>
<keyword evidence="1" id="KW-0812">Transmembrane</keyword>
<feature type="transmembrane region" description="Helical" evidence="1">
    <location>
        <begin position="46"/>
        <end position="65"/>
    </location>
</feature>
<dbReference type="EMBL" id="UINC01106333">
    <property type="protein sequence ID" value="SVC70923.1"/>
    <property type="molecule type" value="Genomic_DNA"/>
</dbReference>
<accession>A0A382PC02</accession>
<keyword evidence="1" id="KW-1133">Transmembrane helix</keyword>
<organism evidence="2">
    <name type="scientific">marine metagenome</name>
    <dbReference type="NCBI Taxonomy" id="408172"/>
    <lineage>
        <taxon>unclassified sequences</taxon>
        <taxon>metagenomes</taxon>
        <taxon>ecological metagenomes</taxon>
    </lineage>
</organism>